<proteinExistence type="predicted"/>
<evidence type="ECO:0000313" key="3">
    <source>
        <dbReference type="Proteomes" id="UP000324021"/>
    </source>
</evidence>
<evidence type="ECO:0000256" key="1">
    <source>
        <dbReference type="SAM" id="MobiDB-lite"/>
    </source>
</evidence>
<dbReference type="AlphaFoldDB" id="A0A1G6VTD6"/>
<name>A0A1G6VTD6_9EURY</name>
<feature type="region of interest" description="Disordered" evidence="1">
    <location>
        <begin position="29"/>
        <end position="82"/>
    </location>
</feature>
<protein>
    <submittedName>
        <fullName evidence="2">Uncharacterized protein</fullName>
    </submittedName>
</protein>
<accession>A0A1G6VTD6</accession>
<organism evidence="2 3">
    <name type="scientific">Natrinema hispanicum</name>
    <dbReference type="NCBI Taxonomy" id="392421"/>
    <lineage>
        <taxon>Archaea</taxon>
        <taxon>Methanobacteriati</taxon>
        <taxon>Methanobacteriota</taxon>
        <taxon>Stenosarchaea group</taxon>
        <taxon>Halobacteria</taxon>
        <taxon>Halobacteriales</taxon>
        <taxon>Natrialbaceae</taxon>
        <taxon>Natrinema</taxon>
    </lineage>
</organism>
<dbReference type="EMBL" id="FMZP01000031">
    <property type="protein sequence ID" value="SDD56257.1"/>
    <property type="molecule type" value="Genomic_DNA"/>
</dbReference>
<reference evidence="2 3" key="1">
    <citation type="submission" date="2016-10" db="EMBL/GenBank/DDBJ databases">
        <authorList>
            <person name="Varghese N."/>
            <person name="Submissions S."/>
        </authorList>
    </citation>
    <scope>NUCLEOTIDE SEQUENCE [LARGE SCALE GENOMIC DNA]</scope>
    <source>
        <strain evidence="2 3">CDM_1</strain>
    </source>
</reference>
<evidence type="ECO:0000313" key="2">
    <source>
        <dbReference type="EMBL" id="SDD56257.1"/>
    </source>
</evidence>
<feature type="compositionally biased region" description="Polar residues" evidence="1">
    <location>
        <begin position="69"/>
        <end position="82"/>
    </location>
</feature>
<gene>
    <name evidence="2" type="ORF">SAMN05192552_103112</name>
</gene>
<sequence length="82" mass="9047">MPRGSINATLPNHDRNASPTKYRELIVEQDRPHPSVRPKCVSGHSLGTHSARPKDSRKTSGLIMEDINSKTTNSTGNRIVTQ</sequence>
<dbReference type="Proteomes" id="UP000324021">
    <property type="component" value="Unassembled WGS sequence"/>
</dbReference>